<dbReference type="PANTHER" id="PTHR43792">
    <property type="entry name" value="GNAT FAMILY, PUTATIVE (AFU_ORTHOLOGUE AFUA_3G00765)-RELATED-RELATED"/>
    <property type="match status" value="1"/>
</dbReference>
<feature type="domain" description="N-acetyltransferase" evidence="1">
    <location>
        <begin position="17"/>
        <end position="186"/>
    </location>
</feature>
<organism evidence="2 3">
    <name type="scientific">Nonomuraea antimicrobica</name>
    <dbReference type="NCBI Taxonomy" id="561173"/>
    <lineage>
        <taxon>Bacteria</taxon>
        <taxon>Bacillati</taxon>
        <taxon>Actinomycetota</taxon>
        <taxon>Actinomycetes</taxon>
        <taxon>Streptosporangiales</taxon>
        <taxon>Streptosporangiaceae</taxon>
        <taxon>Nonomuraea</taxon>
    </lineage>
</organism>
<sequence length="186" mass="20147">MKQPTTLSATEIPSDRLRLRKAYDGDREGLIELFTDPEVRAHLGGPRPRSDVEQYLDAIGVANATSAPGSYVIADHTTDRLIGTLMLDRRPAERPGHVTEEGGELELSYVLRRGAWGAGLAYEAATVALRAAAAELPDQPVVVVTQTENERSLKLAARLGFRHVGTFEEFGAEQTLSTASLSSFEA</sequence>
<dbReference type="Proteomes" id="UP001500902">
    <property type="component" value="Unassembled WGS sequence"/>
</dbReference>
<proteinExistence type="predicted"/>
<protein>
    <submittedName>
        <fullName evidence="2">GNAT family N-acetyltransferase</fullName>
    </submittedName>
</protein>
<name>A0ABP7BX05_9ACTN</name>
<dbReference type="SUPFAM" id="SSF55729">
    <property type="entry name" value="Acyl-CoA N-acyltransferases (Nat)"/>
    <property type="match status" value="1"/>
</dbReference>
<evidence type="ECO:0000313" key="2">
    <source>
        <dbReference type="EMBL" id="GAA3669972.1"/>
    </source>
</evidence>
<dbReference type="InterPro" id="IPR016181">
    <property type="entry name" value="Acyl_CoA_acyltransferase"/>
</dbReference>
<dbReference type="InterPro" id="IPR000182">
    <property type="entry name" value="GNAT_dom"/>
</dbReference>
<dbReference type="InterPro" id="IPR051531">
    <property type="entry name" value="N-acetyltransferase"/>
</dbReference>
<dbReference type="Gene3D" id="3.40.630.30">
    <property type="match status" value="1"/>
</dbReference>
<evidence type="ECO:0000259" key="1">
    <source>
        <dbReference type="PROSITE" id="PS51186"/>
    </source>
</evidence>
<gene>
    <name evidence="2" type="ORF">GCM10022224_037690</name>
</gene>
<accession>A0ABP7BX05</accession>
<dbReference type="Pfam" id="PF13302">
    <property type="entry name" value="Acetyltransf_3"/>
    <property type="match status" value="1"/>
</dbReference>
<keyword evidence="3" id="KW-1185">Reference proteome</keyword>
<evidence type="ECO:0000313" key="3">
    <source>
        <dbReference type="Proteomes" id="UP001500902"/>
    </source>
</evidence>
<dbReference type="PROSITE" id="PS51186">
    <property type="entry name" value="GNAT"/>
    <property type="match status" value="1"/>
</dbReference>
<comment type="caution">
    <text evidence="2">The sequence shown here is derived from an EMBL/GenBank/DDBJ whole genome shotgun (WGS) entry which is preliminary data.</text>
</comment>
<dbReference type="EMBL" id="BAAAZP010000074">
    <property type="protein sequence ID" value="GAA3669972.1"/>
    <property type="molecule type" value="Genomic_DNA"/>
</dbReference>
<dbReference type="RefSeq" id="WP_344879042.1">
    <property type="nucleotide sequence ID" value="NZ_BAAAZP010000074.1"/>
</dbReference>
<dbReference type="PANTHER" id="PTHR43792:SF1">
    <property type="entry name" value="N-ACETYLTRANSFERASE DOMAIN-CONTAINING PROTEIN"/>
    <property type="match status" value="1"/>
</dbReference>
<reference evidence="3" key="1">
    <citation type="journal article" date="2019" name="Int. J. Syst. Evol. Microbiol.">
        <title>The Global Catalogue of Microorganisms (GCM) 10K type strain sequencing project: providing services to taxonomists for standard genome sequencing and annotation.</title>
        <authorList>
            <consortium name="The Broad Institute Genomics Platform"/>
            <consortium name="The Broad Institute Genome Sequencing Center for Infectious Disease"/>
            <person name="Wu L."/>
            <person name="Ma J."/>
        </authorList>
    </citation>
    <scope>NUCLEOTIDE SEQUENCE [LARGE SCALE GENOMIC DNA]</scope>
    <source>
        <strain evidence="3">JCM 16904</strain>
    </source>
</reference>